<evidence type="ECO:0000256" key="2">
    <source>
        <dbReference type="ARBA" id="ARBA00022555"/>
    </source>
</evidence>
<evidence type="ECO:0000256" key="5">
    <source>
        <dbReference type="ARBA" id="ARBA00022741"/>
    </source>
</evidence>
<dbReference type="GO" id="GO:0005524">
    <property type="term" value="F:ATP binding"/>
    <property type="evidence" value="ECO:0007669"/>
    <property type="project" value="UniProtKB-UniRule"/>
</dbReference>
<dbReference type="GO" id="GO:0051392">
    <property type="term" value="F:tRNA cytidine N4-acetyltransferase activity"/>
    <property type="evidence" value="ECO:0007669"/>
    <property type="project" value="UniProtKB-UniRule"/>
</dbReference>
<keyword evidence="5 9" id="KW-0547">Nucleotide-binding</keyword>
<accession>A0A1H4GFZ2</accession>
<dbReference type="InterPro" id="IPR007807">
    <property type="entry name" value="TcmA/NAT10_helicase"/>
</dbReference>
<feature type="binding site" evidence="9">
    <location>
        <begin position="486"/>
        <end position="488"/>
    </location>
    <ligand>
        <name>acetyl-CoA</name>
        <dbReference type="ChEBI" id="CHEBI:57288"/>
    </ligand>
</feature>
<keyword evidence="12" id="KW-1185">Reference proteome</keyword>
<feature type="binding site" evidence="9">
    <location>
        <position position="187"/>
    </location>
    <ligand>
        <name>ATP</name>
        <dbReference type="ChEBI" id="CHEBI:30616"/>
    </ligand>
</feature>
<comment type="subcellular location">
    <subcellularLocation>
        <location evidence="9">Cytoplasm</location>
    </subcellularLocation>
</comment>
<dbReference type="InterPro" id="IPR000182">
    <property type="entry name" value="GNAT_dom"/>
</dbReference>
<dbReference type="PROSITE" id="PS51186">
    <property type="entry name" value="GNAT"/>
    <property type="match status" value="1"/>
</dbReference>
<dbReference type="GO" id="GO:1904812">
    <property type="term" value="P:rRNA acetylation involved in maturation of SSU-rRNA"/>
    <property type="evidence" value="ECO:0007669"/>
    <property type="project" value="TreeGrafter"/>
</dbReference>
<comment type="similarity">
    <text evidence="9">Belongs to the TmcA family.</text>
</comment>
<dbReference type="InterPro" id="IPR013562">
    <property type="entry name" value="TmcA/NAT10_N"/>
</dbReference>
<evidence type="ECO:0000256" key="7">
    <source>
        <dbReference type="ARBA" id="ARBA00022884"/>
    </source>
</evidence>
<dbReference type="GO" id="GO:1990883">
    <property type="term" value="F:18S rRNA cytidine N-acetyltransferase activity"/>
    <property type="evidence" value="ECO:0007669"/>
    <property type="project" value="TreeGrafter"/>
</dbReference>
<evidence type="ECO:0000313" key="12">
    <source>
        <dbReference type="Proteomes" id="UP000242469"/>
    </source>
</evidence>
<dbReference type="Gene3D" id="3.40.630.30">
    <property type="match status" value="1"/>
</dbReference>
<dbReference type="InterPro" id="IPR027417">
    <property type="entry name" value="P-loop_NTPase"/>
</dbReference>
<dbReference type="OrthoDB" id="5578851at2"/>
<dbReference type="GO" id="GO:0051391">
    <property type="term" value="P:tRNA acetylation"/>
    <property type="evidence" value="ECO:0007669"/>
    <property type="project" value="UniProtKB-UniRule"/>
</dbReference>
<dbReference type="GO" id="GO:0000049">
    <property type="term" value="F:tRNA binding"/>
    <property type="evidence" value="ECO:0007669"/>
    <property type="project" value="UniProtKB-UniRule"/>
</dbReference>
<evidence type="ECO:0000256" key="9">
    <source>
        <dbReference type="HAMAP-Rule" id="MF_01886"/>
    </source>
</evidence>
<dbReference type="Gene3D" id="3.40.50.11040">
    <property type="match status" value="1"/>
</dbReference>
<dbReference type="HAMAP" id="MF_01886">
    <property type="entry name" value="tRNA_acetyltr_TmcA"/>
    <property type="match status" value="1"/>
</dbReference>
<evidence type="ECO:0000256" key="6">
    <source>
        <dbReference type="ARBA" id="ARBA00022840"/>
    </source>
</evidence>
<evidence type="ECO:0000256" key="8">
    <source>
        <dbReference type="ARBA" id="ARBA00023315"/>
    </source>
</evidence>
<dbReference type="SMART" id="SM00487">
    <property type="entry name" value="DEXDc"/>
    <property type="match status" value="1"/>
</dbReference>
<dbReference type="InterPro" id="IPR024914">
    <property type="entry name" value="tRNA_acetyltr_TmcA"/>
</dbReference>
<evidence type="ECO:0000256" key="3">
    <source>
        <dbReference type="ARBA" id="ARBA00022679"/>
    </source>
</evidence>
<keyword evidence="6 9" id="KW-0067">ATP-binding</keyword>
<dbReference type="AlphaFoldDB" id="A0A1H4GFZ2"/>
<protein>
    <recommendedName>
        <fullName evidence="9">tRNA(Met) cytidine acetyltransferase TmcA</fullName>
        <ecNumber evidence="9">2.3.1.193</ecNumber>
    </recommendedName>
</protein>
<dbReference type="STRING" id="1122198.SAMN02745729_11637"/>
<dbReference type="Pfam" id="PF05127">
    <property type="entry name" value="NAT10_TcmA_helicase"/>
    <property type="match status" value="1"/>
</dbReference>
<sequence length="697" mass="76784">MNSQPLLERLQRQLKQSRQRLLVWVQGEQAWCHRQLETALSPLCSGQGVLLGQPLTAAAHAIPSLKAAELHRVLGTTLDFAVVDAYAGFNPNAFGQLCGTVRGGGVLLLLTPAADQWRGYDDPEYASLCVEPHTPADMKGHFLQYLCSILEGSDQLLCWSVAGATWPRLPQTADPEPAEQPCLSLDQAEAVKCVLAVAEQRRAALVLTADRGRGKSAALGIAAARLLQQGKRVILTAPSRAATSAVFERVQALAPDCMSQLLFASPDDLLHQPVQADLLLVDEAAAIPTPVLVELLNCCPRIVFSTTLHGYEGNGQGFALRFRHHLELYRPTTAEYRLETPIRWAGPDPLEHLSNRMLLLDVDTQPLPSPDQSLLLETIDQAQLSQDPALLRDLFALLLLAHYRTTPGDLRILLDSPNLQIHVLMQQGQPLACVLVAEEGELPDALAQTVWEGRRRPRGHLLPQTLIAQEGWGEVASWRAWRIMRIAVHPLLQQQGLGAQLLNELECMAVAAGVDYLGASFAASESLLAFWHHCGYRPVRLGEQRDPVAGTHALLVVRPVSDQVRQWLPRAQHWYGQSVLRRLPGALQDLEPERLTLLLGGLWQPDAADLDTLKRLRGFAQDQRTLESSLLPLSWLLEQTLPLWGQAGIGCDDQRLLCERILRQQPATAVAEPAGKRAQLQRLRNLCDQLLALLPSA</sequence>
<dbReference type="SUPFAM" id="SSF55729">
    <property type="entry name" value="Acyl-CoA N-acyltransferases (Nat)"/>
    <property type="match status" value="1"/>
</dbReference>
<feature type="domain" description="N-acetyltransferase" evidence="10">
    <location>
        <begin position="377"/>
        <end position="561"/>
    </location>
</feature>
<keyword evidence="7 9" id="KW-0694">RNA-binding</keyword>
<dbReference type="PANTHER" id="PTHR10925">
    <property type="entry name" value="N-ACETYLTRANSFERASE 10"/>
    <property type="match status" value="1"/>
</dbReference>
<dbReference type="InterPro" id="IPR032672">
    <property type="entry name" value="TmcA/NAT10/Kre33"/>
</dbReference>
<name>A0A1H4GFZ2_9GAMM</name>
<evidence type="ECO:0000256" key="1">
    <source>
        <dbReference type="ARBA" id="ARBA00022490"/>
    </source>
</evidence>
<dbReference type="EMBL" id="FNRJ01000016">
    <property type="protein sequence ID" value="SEB08543.1"/>
    <property type="molecule type" value="Genomic_DNA"/>
</dbReference>
<dbReference type="Proteomes" id="UP000242469">
    <property type="component" value="Unassembled WGS sequence"/>
</dbReference>
<keyword evidence="3 9" id="KW-0808">Transferase</keyword>
<evidence type="ECO:0000259" key="10">
    <source>
        <dbReference type="PROSITE" id="PS51186"/>
    </source>
</evidence>
<keyword evidence="2 9" id="KW-0820">tRNA-binding</keyword>
<dbReference type="Pfam" id="PF08351">
    <property type="entry name" value="TmcA_N"/>
    <property type="match status" value="1"/>
</dbReference>
<organism evidence="11 12">
    <name type="scientific">Marinobacterium iners DSM 11526</name>
    <dbReference type="NCBI Taxonomy" id="1122198"/>
    <lineage>
        <taxon>Bacteria</taxon>
        <taxon>Pseudomonadati</taxon>
        <taxon>Pseudomonadota</taxon>
        <taxon>Gammaproteobacteria</taxon>
        <taxon>Oceanospirillales</taxon>
        <taxon>Oceanospirillaceae</taxon>
        <taxon>Marinobacterium</taxon>
    </lineage>
</organism>
<dbReference type="GO" id="GO:0005737">
    <property type="term" value="C:cytoplasm"/>
    <property type="evidence" value="ECO:0007669"/>
    <property type="project" value="UniProtKB-SubCell"/>
</dbReference>
<dbReference type="InterPro" id="IPR014001">
    <property type="entry name" value="Helicase_ATP-bd"/>
</dbReference>
<dbReference type="InterPro" id="IPR016181">
    <property type="entry name" value="Acyl_CoA_acyltransferase"/>
</dbReference>
<feature type="binding site" evidence="9">
    <location>
        <position position="343"/>
    </location>
    <ligand>
        <name>ATP</name>
        <dbReference type="ChEBI" id="CHEBI:30616"/>
    </ligand>
</feature>
<reference evidence="12" key="1">
    <citation type="submission" date="2016-10" db="EMBL/GenBank/DDBJ databases">
        <authorList>
            <person name="Varghese N."/>
            <person name="Submissions S."/>
        </authorList>
    </citation>
    <scope>NUCLEOTIDE SEQUENCE [LARGE SCALE GENOMIC DNA]</scope>
    <source>
        <strain evidence="12">DSM 11526</strain>
    </source>
</reference>
<keyword evidence="1 9" id="KW-0963">Cytoplasm</keyword>
<evidence type="ECO:0000256" key="4">
    <source>
        <dbReference type="ARBA" id="ARBA00022694"/>
    </source>
</evidence>
<dbReference type="PANTHER" id="PTHR10925:SF5">
    <property type="entry name" value="RNA CYTIDINE ACETYLTRANSFERASE"/>
    <property type="match status" value="1"/>
</dbReference>
<dbReference type="RefSeq" id="WP_091827584.1">
    <property type="nucleotide sequence ID" value="NZ_FNRJ01000016.1"/>
</dbReference>
<dbReference type="SUPFAM" id="SSF52540">
    <property type="entry name" value="P-loop containing nucleoside triphosphate hydrolases"/>
    <property type="match status" value="1"/>
</dbReference>
<keyword evidence="4 9" id="KW-0819">tRNA processing</keyword>
<comment type="catalytic activity">
    <reaction evidence="9">
        <text>cytidine(34) in elongator tRNA(Met) + acetyl-CoA + ATP + H2O = N(4)-acetylcytidine(34) in elongator tRNA(Met) + ADP + phosphate + CoA + H(+)</text>
        <dbReference type="Rhea" id="RHEA:43788"/>
        <dbReference type="Rhea" id="RHEA-COMP:10693"/>
        <dbReference type="Rhea" id="RHEA-COMP:10694"/>
        <dbReference type="ChEBI" id="CHEBI:15377"/>
        <dbReference type="ChEBI" id="CHEBI:15378"/>
        <dbReference type="ChEBI" id="CHEBI:30616"/>
        <dbReference type="ChEBI" id="CHEBI:43474"/>
        <dbReference type="ChEBI" id="CHEBI:57287"/>
        <dbReference type="ChEBI" id="CHEBI:57288"/>
        <dbReference type="ChEBI" id="CHEBI:74900"/>
        <dbReference type="ChEBI" id="CHEBI:82748"/>
        <dbReference type="ChEBI" id="CHEBI:456216"/>
        <dbReference type="EC" id="2.3.1.193"/>
    </reaction>
</comment>
<dbReference type="Gene3D" id="1.20.120.890">
    <property type="entry name" value="tRNA(Met) cytidine acetyltransferase, tail domain"/>
    <property type="match status" value="1"/>
</dbReference>
<proteinExistence type="inferred from homology"/>
<dbReference type="Gene3D" id="3.40.50.300">
    <property type="entry name" value="P-loop containing nucleotide triphosphate hydrolases"/>
    <property type="match status" value="1"/>
</dbReference>
<dbReference type="GO" id="GO:0002101">
    <property type="term" value="P:tRNA wobble cytosine modification"/>
    <property type="evidence" value="ECO:0007669"/>
    <property type="project" value="UniProtKB-UniRule"/>
</dbReference>
<dbReference type="CDD" id="cd04301">
    <property type="entry name" value="NAT_SF"/>
    <property type="match status" value="1"/>
</dbReference>
<dbReference type="InterPro" id="IPR038321">
    <property type="entry name" value="TmcA_C_sf"/>
</dbReference>
<comment type="caution">
    <text evidence="9">Lacks conserved residue(s) required for the propagation of feature annotation.</text>
</comment>
<gene>
    <name evidence="9" type="primary">tmcA</name>
    <name evidence="11" type="ORF">SAMN02745729_11637</name>
</gene>
<comment type="function">
    <text evidence="9">Catalyzes the formation of N(4)-acetylcytidine (ac(4)C) at the wobble position of tRNA(Met), by using acetyl-CoA as an acetyl donor and ATP (or GTP).</text>
</comment>
<dbReference type="Pfam" id="PF13718">
    <property type="entry name" value="GNAT_acetyltr_2"/>
    <property type="match status" value="2"/>
</dbReference>
<dbReference type="EC" id="2.3.1.193" evidence="9"/>
<keyword evidence="8 9" id="KW-0012">Acyltransferase</keyword>
<evidence type="ECO:0000313" key="11">
    <source>
        <dbReference type="EMBL" id="SEB08543.1"/>
    </source>
</evidence>